<dbReference type="Proteomes" id="UP001162992">
    <property type="component" value="Chromosome 5"/>
</dbReference>
<keyword evidence="2" id="KW-1185">Reference proteome</keyword>
<name>A0ACC2DQS9_DIPCM</name>
<evidence type="ECO:0000313" key="1">
    <source>
        <dbReference type="EMBL" id="KAJ7556569.1"/>
    </source>
</evidence>
<accession>A0ACC2DQS9</accession>
<proteinExistence type="predicted"/>
<protein>
    <submittedName>
        <fullName evidence="1">Uncharacterized protein</fullName>
    </submittedName>
</protein>
<comment type="caution">
    <text evidence="1">The sequence shown here is derived from an EMBL/GenBank/DDBJ whole genome shotgun (WGS) entry which is preliminary data.</text>
</comment>
<dbReference type="EMBL" id="CM055096">
    <property type="protein sequence ID" value="KAJ7556569.1"/>
    <property type="molecule type" value="Genomic_DNA"/>
</dbReference>
<evidence type="ECO:0000313" key="2">
    <source>
        <dbReference type="Proteomes" id="UP001162992"/>
    </source>
</evidence>
<sequence length="120" mass="13766">MSYNMLGQSAGHWAKYMKPYILRLRFNKSDGLAHVTHRVTGRLVAGVNTTETDLRSDMVNLQDVQKGMKMGQILAERLKLKEVNQVSLELEDELKKNKQKFEPLIRATIYSLTKNGIQFV</sequence>
<reference evidence="2" key="1">
    <citation type="journal article" date="2024" name="Proc. Natl. Acad. Sci. U.S.A.">
        <title>Extraordinary preservation of gene collinearity over three hundred million years revealed in homosporous lycophytes.</title>
        <authorList>
            <person name="Li C."/>
            <person name="Wickell D."/>
            <person name="Kuo L.Y."/>
            <person name="Chen X."/>
            <person name="Nie B."/>
            <person name="Liao X."/>
            <person name="Peng D."/>
            <person name="Ji J."/>
            <person name="Jenkins J."/>
            <person name="Williams M."/>
            <person name="Shu S."/>
            <person name="Plott C."/>
            <person name="Barry K."/>
            <person name="Rajasekar S."/>
            <person name="Grimwood J."/>
            <person name="Han X."/>
            <person name="Sun S."/>
            <person name="Hou Z."/>
            <person name="He W."/>
            <person name="Dai G."/>
            <person name="Sun C."/>
            <person name="Schmutz J."/>
            <person name="Leebens-Mack J.H."/>
            <person name="Li F.W."/>
            <person name="Wang L."/>
        </authorList>
    </citation>
    <scope>NUCLEOTIDE SEQUENCE [LARGE SCALE GENOMIC DNA]</scope>
    <source>
        <strain evidence="2">cv. PW_Plant_1</strain>
    </source>
</reference>
<gene>
    <name evidence="1" type="ORF">O6H91_05G088600</name>
</gene>
<organism evidence="1 2">
    <name type="scientific">Diphasiastrum complanatum</name>
    <name type="common">Issler's clubmoss</name>
    <name type="synonym">Lycopodium complanatum</name>
    <dbReference type="NCBI Taxonomy" id="34168"/>
    <lineage>
        <taxon>Eukaryota</taxon>
        <taxon>Viridiplantae</taxon>
        <taxon>Streptophyta</taxon>
        <taxon>Embryophyta</taxon>
        <taxon>Tracheophyta</taxon>
        <taxon>Lycopodiopsida</taxon>
        <taxon>Lycopodiales</taxon>
        <taxon>Lycopodiaceae</taxon>
        <taxon>Lycopodioideae</taxon>
        <taxon>Diphasiastrum</taxon>
    </lineage>
</organism>